<gene>
    <name evidence="3" type="ORF">BIW11_07319</name>
</gene>
<dbReference type="Gene3D" id="3.10.110.10">
    <property type="entry name" value="Ubiquitin Conjugating Enzyme"/>
    <property type="match status" value="1"/>
</dbReference>
<evidence type="ECO:0000313" key="4">
    <source>
        <dbReference type="Proteomes" id="UP000192247"/>
    </source>
</evidence>
<name>A0A1V9XUK7_9ACAR</name>
<proteinExistence type="predicted"/>
<keyword evidence="4" id="KW-1185">Reference proteome</keyword>
<sequence length="125" mass="14411">MIRLFQTKNASKDGTDPNASKRTCAAQLRINKDVNELELPPGCHIEFPDKNDFLNFRLSIAPDQGFYKGGRFMFTFKVPANYPHDPPKVHCETRVGCNSISRFYILKLYKNRCSWDISLLNIIKL</sequence>
<comment type="caution">
    <text evidence="3">The sequence shown here is derived from an EMBL/GenBank/DDBJ whole genome shotgun (WGS) entry which is preliminary data.</text>
</comment>
<dbReference type="InterPro" id="IPR016135">
    <property type="entry name" value="UBQ-conjugating_enzyme/RWD"/>
</dbReference>
<evidence type="ECO:0000256" key="1">
    <source>
        <dbReference type="SAM" id="MobiDB-lite"/>
    </source>
</evidence>
<feature type="region of interest" description="Disordered" evidence="1">
    <location>
        <begin position="1"/>
        <end position="20"/>
    </location>
</feature>
<dbReference type="AlphaFoldDB" id="A0A1V9XUK7"/>
<dbReference type="SUPFAM" id="SSF54495">
    <property type="entry name" value="UBC-like"/>
    <property type="match status" value="1"/>
</dbReference>
<evidence type="ECO:0000313" key="3">
    <source>
        <dbReference type="EMBL" id="OQR77112.1"/>
    </source>
</evidence>
<dbReference type="InParanoid" id="A0A1V9XUK7"/>
<feature type="domain" description="UBC core" evidence="2">
    <location>
        <begin position="25"/>
        <end position="125"/>
    </location>
</feature>
<dbReference type="OrthoDB" id="10249039at2759"/>
<dbReference type="STRING" id="418985.A0A1V9XUK7"/>
<accession>A0A1V9XUK7</accession>
<evidence type="ECO:0000259" key="2">
    <source>
        <dbReference type="PROSITE" id="PS50127"/>
    </source>
</evidence>
<dbReference type="EMBL" id="MNPL01003921">
    <property type="protein sequence ID" value="OQR77112.1"/>
    <property type="molecule type" value="Genomic_DNA"/>
</dbReference>
<dbReference type="Pfam" id="PF00179">
    <property type="entry name" value="UQ_con"/>
    <property type="match status" value="1"/>
</dbReference>
<reference evidence="3 4" key="1">
    <citation type="journal article" date="2017" name="Gigascience">
        <title>Draft genome of the honey bee ectoparasitic mite, Tropilaelaps mercedesae, is shaped by the parasitic life history.</title>
        <authorList>
            <person name="Dong X."/>
            <person name="Armstrong S.D."/>
            <person name="Xia D."/>
            <person name="Makepeace B.L."/>
            <person name="Darby A.C."/>
            <person name="Kadowaki T."/>
        </authorList>
    </citation>
    <scope>NUCLEOTIDE SEQUENCE [LARGE SCALE GENOMIC DNA]</scope>
    <source>
        <strain evidence="3">Wuxi-XJTLU</strain>
    </source>
</reference>
<dbReference type="CDD" id="cd23794">
    <property type="entry name" value="UBCc_UBE2F_UBE2M"/>
    <property type="match status" value="1"/>
</dbReference>
<dbReference type="InterPro" id="IPR000608">
    <property type="entry name" value="UBC"/>
</dbReference>
<dbReference type="Proteomes" id="UP000192247">
    <property type="component" value="Unassembled WGS sequence"/>
</dbReference>
<protein>
    <submittedName>
        <fullName evidence="3">NEDD8-conjugating enzyme Ubc12-like</fullName>
    </submittedName>
</protein>
<feature type="non-terminal residue" evidence="3">
    <location>
        <position position="125"/>
    </location>
</feature>
<organism evidence="3 4">
    <name type="scientific">Tropilaelaps mercedesae</name>
    <dbReference type="NCBI Taxonomy" id="418985"/>
    <lineage>
        <taxon>Eukaryota</taxon>
        <taxon>Metazoa</taxon>
        <taxon>Ecdysozoa</taxon>
        <taxon>Arthropoda</taxon>
        <taxon>Chelicerata</taxon>
        <taxon>Arachnida</taxon>
        <taxon>Acari</taxon>
        <taxon>Parasitiformes</taxon>
        <taxon>Mesostigmata</taxon>
        <taxon>Gamasina</taxon>
        <taxon>Dermanyssoidea</taxon>
        <taxon>Laelapidae</taxon>
        <taxon>Tropilaelaps</taxon>
    </lineage>
</organism>
<dbReference type="PROSITE" id="PS50127">
    <property type="entry name" value="UBC_2"/>
    <property type="match status" value="1"/>
</dbReference>
<dbReference type="FunCoup" id="A0A1V9XUK7">
    <property type="interactions" value="1833"/>
</dbReference>